<dbReference type="PROSITE" id="PS50943">
    <property type="entry name" value="HTH_CROC1"/>
    <property type="match status" value="1"/>
</dbReference>
<comment type="caution">
    <text evidence="3">The sequence shown here is derived from an EMBL/GenBank/DDBJ whole genome shotgun (WGS) entry which is preliminary data.</text>
</comment>
<reference evidence="2 5" key="3">
    <citation type="submission" date="2020-07" db="EMBL/GenBank/DDBJ databases">
        <title>Sequencing the genomes of 1000 actinobacteria strains.</title>
        <authorList>
            <person name="Klenk H.-P."/>
        </authorList>
    </citation>
    <scope>NUCLEOTIDE SEQUENCE [LARGE SCALE GENOMIC DNA]</scope>
    <source>
        <strain evidence="2 5">DSM 45278</strain>
    </source>
</reference>
<evidence type="ECO:0000259" key="1">
    <source>
        <dbReference type="PROSITE" id="PS50943"/>
    </source>
</evidence>
<dbReference type="RefSeq" id="WP_077689073.1">
    <property type="nucleotide sequence ID" value="NZ_JACCHL010000001.1"/>
</dbReference>
<dbReference type="STRING" id="501010.NOSIN_01840"/>
<accession>A0A1V3BVS3</accession>
<dbReference type="AlphaFoldDB" id="A0A1V3BVS3"/>
<protein>
    <submittedName>
        <fullName evidence="2 3">Transcriptional regulator</fullName>
    </submittedName>
</protein>
<evidence type="ECO:0000313" key="4">
    <source>
        <dbReference type="Proteomes" id="UP000189004"/>
    </source>
</evidence>
<dbReference type="EMBL" id="MCOK01000001">
    <property type="protein sequence ID" value="OOC52727.1"/>
    <property type="molecule type" value="Genomic_DNA"/>
</dbReference>
<dbReference type="Proteomes" id="UP000189004">
    <property type="component" value="Unassembled WGS sequence"/>
</dbReference>
<dbReference type="SUPFAM" id="SSF47413">
    <property type="entry name" value="lambda repressor-like DNA-binding domains"/>
    <property type="match status" value="1"/>
</dbReference>
<dbReference type="Gene3D" id="1.10.260.40">
    <property type="entry name" value="lambda repressor-like DNA-binding domains"/>
    <property type="match status" value="1"/>
</dbReference>
<sequence length="258" mass="28634">MVQPPFPAQITKWRELRGLTQRQLATRLGTSSSSLCRWESGENTPKRDHVEKLDELLQASGRLLKVWETQTVGSSLPPWMRDLWQLKEEAVYIEFLSPVLVPGFLQSPGYARIVFEHGQPLAPPAEIDHLVSMRCARYERLRERNDPEVVAVFPHSALTCVSDDVRREQAAHLVSLAGSGRIRIHLVPEGAALIGITSPLLLCRLVDGSRFASSDHVSGNVLYDEGTGFDRLSELVKRALGSALPPEQSVQVLKGLST</sequence>
<reference evidence="3" key="1">
    <citation type="submission" date="2016-08" db="EMBL/GenBank/DDBJ databases">
        <authorList>
            <person name="Seilhamer J.J."/>
        </authorList>
    </citation>
    <scope>NUCLEOTIDE SEQUENCE [LARGE SCALE GENOMIC DNA]</scope>
    <source>
        <strain evidence="3">UTMC102</strain>
    </source>
</reference>
<accession>A0A7Y9XFX5</accession>
<reference evidence="4" key="2">
    <citation type="submission" date="2016-08" db="EMBL/GenBank/DDBJ databases">
        <authorList>
            <person name="Tokovenko B."/>
            <person name="Kalinowski J."/>
        </authorList>
    </citation>
    <scope>NUCLEOTIDE SEQUENCE [LARGE SCALE GENOMIC DNA]</scope>
    <source>
        <strain evidence="4">UTMC102</strain>
    </source>
</reference>
<dbReference type="EMBL" id="JACCHL010000001">
    <property type="protein sequence ID" value="NYH53803.1"/>
    <property type="molecule type" value="Genomic_DNA"/>
</dbReference>
<dbReference type="InterPro" id="IPR001387">
    <property type="entry name" value="Cro/C1-type_HTH"/>
</dbReference>
<dbReference type="InterPro" id="IPR010982">
    <property type="entry name" value="Lambda_DNA-bd_dom_sf"/>
</dbReference>
<keyword evidence="4" id="KW-1185">Reference proteome</keyword>
<evidence type="ECO:0000313" key="2">
    <source>
        <dbReference type="EMBL" id="NYH53803.1"/>
    </source>
</evidence>
<dbReference type="SMART" id="SM00530">
    <property type="entry name" value="HTH_XRE"/>
    <property type="match status" value="1"/>
</dbReference>
<dbReference type="InterPro" id="IPR043917">
    <property type="entry name" value="DUF5753"/>
</dbReference>
<organism evidence="3 4">
    <name type="scientific">Nocardiopsis sinuspersici</name>
    <dbReference type="NCBI Taxonomy" id="501010"/>
    <lineage>
        <taxon>Bacteria</taxon>
        <taxon>Bacillati</taxon>
        <taxon>Actinomycetota</taxon>
        <taxon>Actinomycetes</taxon>
        <taxon>Streptosporangiales</taxon>
        <taxon>Nocardiopsidaceae</taxon>
        <taxon>Nocardiopsis</taxon>
    </lineage>
</organism>
<dbReference type="GO" id="GO:0003677">
    <property type="term" value="F:DNA binding"/>
    <property type="evidence" value="ECO:0007669"/>
    <property type="project" value="InterPro"/>
</dbReference>
<dbReference type="Pfam" id="PF13560">
    <property type="entry name" value="HTH_31"/>
    <property type="match status" value="1"/>
</dbReference>
<dbReference type="CDD" id="cd00093">
    <property type="entry name" value="HTH_XRE"/>
    <property type="match status" value="1"/>
</dbReference>
<dbReference type="Pfam" id="PF19054">
    <property type="entry name" value="DUF5753"/>
    <property type="match status" value="1"/>
</dbReference>
<proteinExistence type="predicted"/>
<evidence type="ECO:0000313" key="5">
    <source>
        <dbReference type="Proteomes" id="UP000584931"/>
    </source>
</evidence>
<dbReference type="Proteomes" id="UP000584931">
    <property type="component" value="Unassembled WGS sequence"/>
</dbReference>
<gene>
    <name evidence="2" type="ORF">HNR06_003392</name>
    <name evidence="3" type="ORF">NOSIN_01840</name>
</gene>
<name>A0A1V3BVS3_9ACTN</name>
<evidence type="ECO:0000313" key="3">
    <source>
        <dbReference type="EMBL" id="OOC52727.1"/>
    </source>
</evidence>
<dbReference type="OrthoDB" id="3425390at2"/>
<feature type="domain" description="HTH cro/C1-type" evidence="1">
    <location>
        <begin position="10"/>
        <end position="64"/>
    </location>
</feature>